<name>A0ACA9LSG1_9GLOM</name>
<keyword evidence="2" id="KW-1185">Reference proteome</keyword>
<dbReference type="Proteomes" id="UP000789525">
    <property type="component" value="Unassembled WGS sequence"/>
</dbReference>
<gene>
    <name evidence="1" type="ORF">ACOLOM_LOCUS4567</name>
</gene>
<dbReference type="EMBL" id="CAJVPT010007680">
    <property type="protein sequence ID" value="CAG8543680.1"/>
    <property type="molecule type" value="Genomic_DNA"/>
</dbReference>
<sequence>YWQAAQLFEYSFNFFFDSSLPKINYQDLYNKCKELIKMKLPDLPTSPDLILISIKIKLPKAIPITSPKYTREIVQCLRAYYNFDLLFPSYFIKRSNLPENPFHLKVEVQDIFPLTKRADLRAFQTLVDKLREHYYVPNKLPELYFCFLSPKEPLPLFYKDLPKNMIGYFPVSNNVADIKEAVQILRNESYTLKKLPADYIITKRPFPPVH</sequence>
<proteinExistence type="predicted"/>
<organism evidence="1 2">
    <name type="scientific">Acaulospora colombiana</name>
    <dbReference type="NCBI Taxonomy" id="27376"/>
    <lineage>
        <taxon>Eukaryota</taxon>
        <taxon>Fungi</taxon>
        <taxon>Fungi incertae sedis</taxon>
        <taxon>Mucoromycota</taxon>
        <taxon>Glomeromycotina</taxon>
        <taxon>Glomeromycetes</taxon>
        <taxon>Diversisporales</taxon>
        <taxon>Acaulosporaceae</taxon>
        <taxon>Acaulospora</taxon>
    </lineage>
</organism>
<protein>
    <submittedName>
        <fullName evidence="1">11851_t:CDS:1</fullName>
    </submittedName>
</protein>
<evidence type="ECO:0000313" key="2">
    <source>
        <dbReference type="Proteomes" id="UP000789525"/>
    </source>
</evidence>
<accession>A0ACA9LSG1</accession>
<evidence type="ECO:0000313" key="1">
    <source>
        <dbReference type="EMBL" id="CAG8543680.1"/>
    </source>
</evidence>
<feature type="non-terminal residue" evidence="1">
    <location>
        <position position="1"/>
    </location>
</feature>
<comment type="caution">
    <text evidence="1">The sequence shown here is derived from an EMBL/GenBank/DDBJ whole genome shotgun (WGS) entry which is preliminary data.</text>
</comment>
<reference evidence="1" key="1">
    <citation type="submission" date="2021-06" db="EMBL/GenBank/DDBJ databases">
        <authorList>
            <person name="Kallberg Y."/>
            <person name="Tangrot J."/>
            <person name="Rosling A."/>
        </authorList>
    </citation>
    <scope>NUCLEOTIDE SEQUENCE</scope>
    <source>
        <strain evidence="1">CL356</strain>
    </source>
</reference>